<reference evidence="3 5" key="1">
    <citation type="submission" date="2017-10" db="EMBL/GenBank/DDBJ databases">
        <title>Genomics of the genus Arcobacter.</title>
        <authorList>
            <person name="Perez-Cataluna A."/>
            <person name="Figueras M.J."/>
        </authorList>
    </citation>
    <scope>NUCLEOTIDE SEQUENCE [LARGE SCALE GENOMIC DNA]</scope>
    <source>
        <strain evidence="3 5">CECT 7835</strain>
    </source>
</reference>
<evidence type="ECO:0000313" key="2">
    <source>
        <dbReference type="EMBL" id="AXH12461.1"/>
    </source>
</evidence>
<dbReference type="Proteomes" id="UP000289193">
    <property type="component" value="Unassembled WGS sequence"/>
</dbReference>
<evidence type="ECO:0000313" key="3">
    <source>
        <dbReference type="EMBL" id="RXK10613.1"/>
    </source>
</evidence>
<gene>
    <name evidence="2" type="ORF">ABIV_1466</name>
    <name evidence="3" type="ORF">CRV05_04865</name>
</gene>
<reference evidence="2 4" key="2">
    <citation type="submission" date="2018-07" db="EMBL/GenBank/DDBJ databases">
        <title>Complete genome of the Arcobacter bivalviorum type strain LMG 26154.</title>
        <authorList>
            <person name="Miller W.G."/>
            <person name="Yee E."/>
            <person name="Bono J.L."/>
        </authorList>
    </citation>
    <scope>NUCLEOTIDE SEQUENCE [LARGE SCALE GENOMIC DNA]</scope>
    <source>
        <strain evidence="2 4">LMG 26154</strain>
    </source>
</reference>
<dbReference type="RefSeq" id="WP_114839290.1">
    <property type="nucleotide sequence ID" value="NZ_CP031217.1"/>
</dbReference>
<dbReference type="AlphaFoldDB" id="A0AAX2AC11"/>
<dbReference type="EMBL" id="PDKM01000002">
    <property type="protein sequence ID" value="RXK10613.1"/>
    <property type="molecule type" value="Genomic_DNA"/>
</dbReference>
<feature type="chain" id="PRO_5044718541" description="Lipoprotein" evidence="1">
    <location>
        <begin position="21"/>
        <end position="95"/>
    </location>
</feature>
<dbReference type="KEGG" id="hbv:ABIV_1466"/>
<evidence type="ECO:0000313" key="5">
    <source>
        <dbReference type="Proteomes" id="UP000289193"/>
    </source>
</evidence>
<dbReference type="EMBL" id="CP031217">
    <property type="protein sequence ID" value="AXH12461.1"/>
    <property type="molecule type" value="Genomic_DNA"/>
</dbReference>
<proteinExistence type="predicted"/>
<name>A0AAX2AC11_9BACT</name>
<dbReference type="PROSITE" id="PS51257">
    <property type="entry name" value="PROKAR_LIPOPROTEIN"/>
    <property type="match status" value="1"/>
</dbReference>
<evidence type="ECO:0008006" key="6">
    <source>
        <dbReference type="Google" id="ProtNLM"/>
    </source>
</evidence>
<protein>
    <recommendedName>
        <fullName evidence="6">Lipoprotein</fullName>
    </recommendedName>
</protein>
<dbReference type="Proteomes" id="UP000253850">
    <property type="component" value="Chromosome"/>
</dbReference>
<feature type="signal peptide" evidence="1">
    <location>
        <begin position="1"/>
        <end position="20"/>
    </location>
</feature>
<evidence type="ECO:0000313" key="4">
    <source>
        <dbReference type="Proteomes" id="UP000253850"/>
    </source>
</evidence>
<accession>A0AAX2AC11</accession>
<sequence length="95" mass="10821">MKKTLLLSIFASLLLSGCFGGQQKEETWTSLIYPDKANEKRSKKHGVYKTLQECQVESKKELENLGLTQRGTYQCGLNCTYHEGMKLDICEQLSK</sequence>
<organism evidence="3 5">
    <name type="scientific">Halarcobacter bivalviorum</name>
    <dbReference type="NCBI Taxonomy" id="663364"/>
    <lineage>
        <taxon>Bacteria</taxon>
        <taxon>Pseudomonadati</taxon>
        <taxon>Campylobacterota</taxon>
        <taxon>Epsilonproteobacteria</taxon>
        <taxon>Campylobacterales</taxon>
        <taxon>Arcobacteraceae</taxon>
        <taxon>Halarcobacter</taxon>
    </lineage>
</organism>
<keyword evidence="5" id="KW-1185">Reference proteome</keyword>
<evidence type="ECO:0000256" key="1">
    <source>
        <dbReference type="SAM" id="SignalP"/>
    </source>
</evidence>
<keyword evidence="1" id="KW-0732">Signal</keyword>